<dbReference type="SUPFAM" id="SSF103481">
    <property type="entry name" value="Multidrug resistance efflux transporter EmrE"/>
    <property type="match status" value="2"/>
</dbReference>
<dbReference type="Pfam" id="PF00892">
    <property type="entry name" value="EamA"/>
    <property type="match status" value="2"/>
</dbReference>
<proteinExistence type="inferred from homology"/>
<dbReference type="AlphaFoldDB" id="A0A941HTH1"/>
<dbReference type="InterPro" id="IPR037185">
    <property type="entry name" value="EmrE-like"/>
</dbReference>
<feature type="transmembrane region" description="Helical" evidence="7">
    <location>
        <begin position="143"/>
        <end position="166"/>
    </location>
</feature>
<feature type="transmembrane region" description="Helical" evidence="7">
    <location>
        <begin position="273"/>
        <end position="292"/>
    </location>
</feature>
<feature type="transmembrane region" description="Helical" evidence="7">
    <location>
        <begin position="120"/>
        <end position="137"/>
    </location>
</feature>
<reference evidence="9 10" key="1">
    <citation type="submission" date="2021-04" db="EMBL/GenBank/DDBJ databases">
        <title>Allobacillus sp. nov. SKP8-2 isolated from shrimp paste.</title>
        <authorList>
            <person name="Tanasupawat S."/>
            <person name="Yiamsombat S."/>
            <person name="Kanchanasin P."/>
            <person name="Kuncharoen N."/>
        </authorList>
    </citation>
    <scope>NUCLEOTIDE SEQUENCE [LARGE SCALE GENOMIC DNA]</scope>
    <source>
        <strain evidence="9 10">SKP8-2</strain>
    </source>
</reference>
<evidence type="ECO:0000313" key="9">
    <source>
        <dbReference type="EMBL" id="MBR7554423.1"/>
    </source>
</evidence>
<comment type="caution">
    <text evidence="9">The sequence shown here is derived from an EMBL/GenBank/DDBJ whole genome shotgun (WGS) entry which is preliminary data.</text>
</comment>
<comment type="similarity">
    <text evidence="2">Belongs to the EamA transporter family.</text>
</comment>
<evidence type="ECO:0000259" key="8">
    <source>
        <dbReference type="Pfam" id="PF00892"/>
    </source>
</evidence>
<sequence length="310" mass="34623">MVRSYIFVLIAVTIFSSNLVVGKAVSHMSPVTVVFFRLFIAFLITLPIGYKQVKYHMDIWKENWKYLFAFAVTGISFFNFFVYLSLNYTSSTNAGIVEATTPVFSIFLGYFILKERLTRRQLIGAGISFIGAIWVIANGSLEVLLALDFNIGDIFMIVAVLIWAIYGMYVKQHNHKFPVYGGVVIMLGMGFLIILPFAIANWIINGFHVEITDYKGIAGLLYLGIFPSVIGLIFWNKSVSNLGPSLASIFLNLLPVFTTIMAVIFLNEKLVPAQIFGGILVVGGVLLVNLNLKNIKRFSKKDKKAIETTN</sequence>
<protein>
    <submittedName>
        <fullName evidence="9">DMT family transporter</fullName>
    </submittedName>
</protein>
<keyword evidence="10" id="KW-1185">Reference proteome</keyword>
<feature type="transmembrane region" description="Helical" evidence="7">
    <location>
        <begin position="32"/>
        <end position="50"/>
    </location>
</feature>
<organism evidence="9 10">
    <name type="scientific">Allobacillus saliphilus</name>
    <dbReference type="NCBI Taxonomy" id="2912308"/>
    <lineage>
        <taxon>Bacteria</taxon>
        <taxon>Bacillati</taxon>
        <taxon>Bacillota</taxon>
        <taxon>Bacilli</taxon>
        <taxon>Bacillales</taxon>
        <taxon>Bacillaceae</taxon>
        <taxon>Allobacillus</taxon>
    </lineage>
</organism>
<name>A0A941HTH1_9BACI</name>
<keyword evidence="4 7" id="KW-0812">Transmembrane</keyword>
<feature type="transmembrane region" description="Helical" evidence="7">
    <location>
        <begin position="66"/>
        <end position="86"/>
    </location>
</feature>
<feature type="transmembrane region" description="Helical" evidence="7">
    <location>
        <begin position="216"/>
        <end position="235"/>
    </location>
</feature>
<dbReference type="InterPro" id="IPR000620">
    <property type="entry name" value="EamA_dom"/>
</dbReference>
<feature type="domain" description="EamA" evidence="8">
    <location>
        <begin position="151"/>
        <end position="289"/>
    </location>
</feature>
<comment type="subcellular location">
    <subcellularLocation>
        <location evidence="1">Cell membrane</location>
        <topology evidence="1">Multi-pass membrane protein</topology>
    </subcellularLocation>
</comment>
<evidence type="ECO:0000256" key="4">
    <source>
        <dbReference type="ARBA" id="ARBA00022692"/>
    </source>
</evidence>
<dbReference type="Proteomes" id="UP000675431">
    <property type="component" value="Unassembled WGS sequence"/>
</dbReference>
<feature type="transmembrane region" description="Helical" evidence="7">
    <location>
        <begin position="92"/>
        <end position="113"/>
    </location>
</feature>
<dbReference type="Gene3D" id="1.10.3730.20">
    <property type="match status" value="2"/>
</dbReference>
<dbReference type="EMBL" id="JAGSIE010000029">
    <property type="protein sequence ID" value="MBR7554423.1"/>
    <property type="molecule type" value="Genomic_DNA"/>
</dbReference>
<feature type="transmembrane region" description="Helical" evidence="7">
    <location>
        <begin position="178"/>
        <end position="204"/>
    </location>
</feature>
<keyword evidence="6 7" id="KW-0472">Membrane</keyword>
<dbReference type="PANTHER" id="PTHR32322">
    <property type="entry name" value="INNER MEMBRANE TRANSPORTER"/>
    <property type="match status" value="1"/>
</dbReference>
<dbReference type="GO" id="GO:0005886">
    <property type="term" value="C:plasma membrane"/>
    <property type="evidence" value="ECO:0007669"/>
    <property type="project" value="UniProtKB-SubCell"/>
</dbReference>
<evidence type="ECO:0000313" key="10">
    <source>
        <dbReference type="Proteomes" id="UP000675431"/>
    </source>
</evidence>
<evidence type="ECO:0000256" key="1">
    <source>
        <dbReference type="ARBA" id="ARBA00004651"/>
    </source>
</evidence>
<evidence type="ECO:0000256" key="5">
    <source>
        <dbReference type="ARBA" id="ARBA00022989"/>
    </source>
</evidence>
<dbReference type="InterPro" id="IPR050638">
    <property type="entry name" value="AA-Vitamin_Transporters"/>
</dbReference>
<dbReference type="PANTHER" id="PTHR32322:SF18">
    <property type="entry name" value="S-ADENOSYLMETHIONINE_S-ADENOSYLHOMOCYSTEINE TRANSPORTER"/>
    <property type="match status" value="1"/>
</dbReference>
<evidence type="ECO:0000256" key="6">
    <source>
        <dbReference type="ARBA" id="ARBA00023136"/>
    </source>
</evidence>
<keyword evidence="5 7" id="KW-1133">Transmembrane helix</keyword>
<gene>
    <name evidence="9" type="ORF">KC820_09700</name>
</gene>
<evidence type="ECO:0000256" key="2">
    <source>
        <dbReference type="ARBA" id="ARBA00007362"/>
    </source>
</evidence>
<accession>A0A941HTH1</accession>
<evidence type="ECO:0000256" key="3">
    <source>
        <dbReference type="ARBA" id="ARBA00022475"/>
    </source>
</evidence>
<feature type="domain" description="EamA" evidence="8">
    <location>
        <begin position="4"/>
        <end position="136"/>
    </location>
</feature>
<keyword evidence="3" id="KW-1003">Cell membrane</keyword>
<feature type="transmembrane region" description="Helical" evidence="7">
    <location>
        <begin position="247"/>
        <end position="267"/>
    </location>
</feature>
<evidence type="ECO:0000256" key="7">
    <source>
        <dbReference type="SAM" id="Phobius"/>
    </source>
</evidence>